<dbReference type="Proteomes" id="UP001243846">
    <property type="component" value="Unassembled WGS sequence"/>
</dbReference>
<evidence type="ECO:0000313" key="4">
    <source>
        <dbReference type="Proteomes" id="UP001243846"/>
    </source>
</evidence>
<accession>A0ABT8D1J5</accession>
<feature type="domain" description="MobA-like NTP transferase" evidence="2">
    <location>
        <begin position="4"/>
        <end position="178"/>
    </location>
</feature>
<dbReference type="InterPro" id="IPR029044">
    <property type="entry name" value="Nucleotide-diphossugar_trans"/>
</dbReference>
<dbReference type="GO" id="GO:0016740">
    <property type="term" value="F:transferase activity"/>
    <property type="evidence" value="ECO:0007669"/>
    <property type="project" value="UniProtKB-KW"/>
</dbReference>
<proteinExistence type="predicted"/>
<dbReference type="PANTHER" id="PTHR43777:SF1">
    <property type="entry name" value="MOLYBDENUM COFACTOR CYTIDYLYLTRANSFERASE"/>
    <property type="match status" value="1"/>
</dbReference>
<sequence>MSIAIVLAAGASRRFGEADKMLAPVAGRALVLHAVDAVKAAGVARIAAVVSSPEVARILPEDVFALMIAPDQDMSASFHAAIDLALVGHPDWPARAPEGDGGKVLLVLGDMPAVSPASLRALLARRDTAAASCQGCACRRWRSPARISPLPAPRPKAIAARGRFWRDWHPKLWSPSRRARPATWMSKAISTGSEPARHAFDRR</sequence>
<dbReference type="EMBL" id="JAUFRC010000001">
    <property type="protein sequence ID" value="MDN3710675.1"/>
    <property type="molecule type" value="Genomic_DNA"/>
</dbReference>
<dbReference type="Gene3D" id="3.90.550.10">
    <property type="entry name" value="Spore Coat Polysaccharide Biosynthesis Protein SpsA, Chain A"/>
    <property type="match status" value="1"/>
</dbReference>
<evidence type="ECO:0000313" key="3">
    <source>
        <dbReference type="EMBL" id="MDN3710675.1"/>
    </source>
</evidence>
<dbReference type="InterPro" id="IPR025877">
    <property type="entry name" value="MobA-like_NTP_Trfase"/>
</dbReference>
<comment type="caution">
    <text evidence="3">The sequence shown here is derived from an EMBL/GenBank/DDBJ whole genome shotgun (WGS) entry which is preliminary data.</text>
</comment>
<organism evidence="3 4">
    <name type="scientific">Paracoccus cavernae</name>
    <dbReference type="NCBI Taxonomy" id="1571207"/>
    <lineage>
        <taxon>Bacteria</taxon>
        <taxon>Pseudomonadati</taxon>
        <taxon>Pseudomonadota</taxon>
        <taxon>Alphaproteobacteria</taxon>
        <taxon>Rhodobacterales</taxon>
        <taxon>Paracoccaceae</taxon>
        <taxon>Paracoccus</taxon>
    </lineage>
</organism>
<dbReference type="Pfam" id="PF12804">
    <property type="entry name" value="NTP_transf_3"/>
    <property type="match status" value="1"/>
</dbReference>
<evidence type="ECO:0000256" key="1">
    <source>
        <dbReference type="ARBA" id="ARBA00022842"/>
    </source>
</evidence>
<reference evidence="4" key="1">
    <citation type="journal article" date="2019" name="Int. J. Syst. Evol. Microbiol.">
        <title>The Global Catalogue of Microorganisms (GCM) 10K type strain sequencing project: providing services to taxonomists for standard genome sequencing and annotation.</title>
        <authorList>
            <consortium name="The Broad Institute Genomics Platform"/>
            <consortium name="The Broad Institute Genome Sequencing Center for Infectious Disease"/>
            <person name="Wu L."/>
            <person name="Ma J."/>
        </authorList>
    </citation>
    <scope>NUCLEOTIDE SEQUENCE [LARGE SCALE GENOMIC DNA]</scope>
    <source>
        <strain evidence="4">CECT 8482</strain>
    </source>
</reference>
<dbReference type="PANTHER" id="PTHR43777">
    <property type="entry name" value="MOLYBDENUM COFACTOR CYTIDYLYLTRANSFERASE"/>
    <property type="match status" value="1"/>
</dbReference>
<protein>
    <submittedName>
        <fullName evidence="3">NTP transferase domain-containing protein</fullName>
    </submittedName>
</protein>
<keyword evidence="1" id="KW-0460">Magnesium</keyword>
<dbReference type="SUPFAM" id="SSF53448">
    <property type="entry name" value="Nucleotide-diphospho-sugar transferases"/>
    <property type="match status" value="1"/>
</dbReference>
<name>A0ABT8D1J5_9RHOB</name>
<gene>
    <name evidence="3" type="ORF">QWZ10_00435</name>
</gene>
<keyword evidence="3" id="KW-0808">Transferase</keyword>
<evidence type="ECO:0000259" key="2">
    <source>
        <dbReference type="Pfam" id="PF12804"/>
    </source>
</evidence>
<keyword evidence="4" id="KW-1185">Reference proteome</keyword>